<dbReference type="Proteomes" id="UP000034711">
    <property type="component" value="Unassembled WGS sequence"/>
</dbReference>
<evidence type="ECO:0000256" key="12">
    <source>
        <dbReference type="HAMAP-Rule" id="MF_00071"/>
    </source>
</evidence>
<keyword evidence="2 12" id="KW-1003">Cell membrane</keyword>
<dbReference type="SUPFAM" id="SSF52540">
    <property type="entry name" value="P-loop containing nucleoside triphosphate hydrolases"/>
    <property type="match status" value="1"/>
</dbReference>
<dbReference type="InterPro" id="IPR000795">
    <property type="entry name" value="T_Tr_GTP-bd_dom"/>
</dbReference>
<dbReference type="GO" id="GO:0005525">
    <property type="term" value="F:GTP binding"/>
    <property type="evidence" value="ECO:0007669"/>
    <property type="project" value="UniProtKB-UniRule"/>
</dbReference>
<evidence type="ECO:0000256" key="3">
    <source>
        <dbReference type="ARBA" id="ARBA00022741"/>
    </source>
</evidence>
<evidence type="ECO:0000256" key="4">
    <source>
        <dbReference type="ARBA" id="ARBA00022801"/>
    </source>
</evidence>
<dbReference type="FunFam" id="3.30.70.870:FF:000004">
    <property type="entry name" value="Translation factor GUF1, mitochondrial"/>
    <property type="match status" value="1"/>
</dbReference>
<dbReference type="Gene3D" id="3.30.70.240">
    <property type="match status" value="1"/>
</dbReference>
<evidence type="ECO:0000256" key="2">
    <source>
        <dbReference type="ARBA" id="ARBA00022475"/>
    </source>
</evidence>
<comment type="catalytic activity">
    <reaction evidence="8 12">
        <text>GTP + H2O = GDP + phosphate + H(+)</text>
        <dbReference type="Rhea" id="RHEA:19669"/>
        <dbReference type="ChEBI" id="CHEBI:15377"/>
        <dbReference type="ChEBI" id="CHEBI:15378"/>
        <dbReference type="ChEBI" id="CHEBI:37565"/>
        <dbReference type="ChEBI" id="CHEBI:43474"/>
        <dbReference type="ChEBI" id="CHEBI:58189"/>
        <dbReference type="EC" id="3.6.5.n1"/>
    </reaction>
</comment>
<dbReference type="Pfam" id="PF00009">
    <property type="entry name" value="GTP_EFTU"/>
    <property type="match status" value="1"/>
</dbReference>
<dbReference type="CDD" id="cd16260">
    <property type="entry name" value="EF4_III"/>
    <property type="match status" value="1"/>
</dbReference>
<dbReference type="EMBL" id="LCRI01000011">
    <property type="protein sequence ID" value="KKW32880.1"/>
    <property type="molecule type" value="Genomic_DNA"/>
</dbReference>
<dbReference type="FunFam" id="3.40.50.300:FF:000078">
    <property type="entry name" value="Elongation factor 4"/>
    <property type="match status" value="1"/>
</dbReference>
<evidence type="ECO:0000256" key="5">
    <source>
        <dbReference type="ARBA" id="ARBA00022917"/>
    </source>
</evidence>
<dbReference type="InterPro" id="IPR031157">
    <property type="entry name" value="G_TR_CS"/>
</dbReference>
<dbReference type="PROSITE" id="PS00301">
    <property type="entry name" value="G_TR_1"/>
    <property type="match status" value="1"/>
</dbReference>
<dbReference type="Pfam" id="PF00679">
    <property type="entry name" value="EFG_C"/>
    <property type="match status" value="1"/>
</dbReference>
<dbReference type="NCBIfam" id="TIGR00231">
    <property type="entry name" value="small_GTP"/>
    <property type="match status" value="1"/>
</dbReference>
<dbReference type="FunFam" id="3.30.70.2570:FF:000001">
    <property type="entry name" value="Translation factor GUF1, mitochondrial"/>
    <property type="match status" value="1"/>
</dbReference>
<keyword evidence="3 12" id="KW-0547">Nucleotide-binding</keyword>
<dbReference type="InterPro" id="IPR027417">
    <property type="entry name" value="P-loop_NTPase"/>
</dbReference>
<dbReference type="FunFam" id="3.30.70.240:FF:000007">
    <property type="entry name" value="Translation factor GUF1, mitochondrial"/>
    <property type="match status" value="1"/>
</dbReference>
<dbReference type="InterPro" id="IPR038363">
    <property type="entry name" value="LepA_C_sf"/>
</dbReference>
<dbReference type="EC" id="3.6.5.n1" evidence="11 12"/>
<dbReference type="InterPro" id="IPR006297">
    <property type="entry name" value="EF-4"/>
</dbReference>
<dbReference type="HAMAP" id="MF_00071">
    <property type="entry name" value="LepA"/>
    <property type="match status" value="1"/>
</dbReference>
<dbReference type="Pfam" id="PF03144">
    <property type="entry name" value="GTP_EFTU_D2"/>
    <property type="match status" value="1"/>
</dbReference>
<dbReference type="PANTHER" id="PTHR43512:SF4">
    <property type="entry name" value="TRANSLATION FACTOR GUF1 HOMOLOG, CHLOROPLASTIC"/>
    <property type="match status" value="1"/>
</dbReference>
<keyword evidence="5 12" id="KW-0648">Protein biosynthesis</keyword>
<evidence type="ECO:0000256" key="10">
    <source>
        <dbReference type="ARBA" id="ARBA00061052"/>
    </source>
</evidence>
<dbReference type="InterPro" id="IPR013842">
    <property type="entry name" value="LepA_CTD"/>
</dbReference>
<evidence type="ECO:0000256" key="6">
    <source>
        <dbReference type="ARBA" id="ARBA00023134"/>
    </source>
</evidence>
<keyword evidence="4 12" id="KW-0378">Hydrolase</keyword>
<dbReference type="NCBIfam" id="TIGR01393">
    <property type="entry name" value="lepA"/>
    <property type="match status" value="1"/>
</dbReference>
<comment type="caution">
    <text evidence="14">The sequence shown here is derived from an EMBL/GenBank/DDBJ whole genome shotgun (WGS) entry which is preliminary data.</text>
</comment>
<dbReference type="PATRIC" id="fig|1618980.3.peg.237"/>
<comment type="similarity">
    <text evidence="1 12">Belongs to the TRAFAC class translation factor GTPase superfamily. Classic translation factor GTPase family. LepA subfamily.</text>
</comment>
<dbReference type="PROSITE" id="PS51722">
    <property type="entry name" value="G_TR_2"/>
    <property type="match status" value="1"/>
</dbReference>
<dbReference type="CDD" id="cd03699">
    <property type="entry name" value="EF4_II"/>
    <property type="match status" value="1"/>
</dbReference>
<comment type="function">
    <text evidence="9 12">Required for accurate and efficient protein synthesis under certain stress conditions. May act as a fidelity factor of the translation reaction, by catalyzing a one-codon backward translocation of tRNAs on improperly translocated ribosomes. Back-translocation proceeds from a post-translocation (POST) complex to a pre-translocation (PRE) complex, thus giving elongation factor G a second chance to translocate the tRNAs correctly. Binds to ribosomes in a GTP-dependent manner.</text>
</comment>
<feature type="binding site" evidence="12">
    <location>
        <begin position="17"/>
        <end position="22"/>
    </location>
    <ligand>
        <name>GTP</name>
        <dbReference type="ChEBI" id="CHEBI:37565"/>
    </ligand>
</feature>
<name>A0A0G1XPS5_9BACT</name>
<keyword evidence="7 12" id="KW-0472">Membrane</keyword>
<dbReference type="Gene3D" id="3.30.70.2570">
    <property type="entry name" value="Elongation factor 4, C-terminal domain"/>
    <property type="match status" value="1"/>
</dbReference>
<dbReference type="Pfam" id="PF06421">
    <property type="entry name" value="LepA_C"/>
    <property type="match status" value="1"/>
</dbReference>
<gene>
    <name evidence="12" type="primary">lepA</name>
    <name evidence="14" type="ORF">UY77_C0011G0008</name>
</gene>
<protein>
    <recommendedName>
        <fullName evidence="11 12">Elongation factor 4</fullName>
        <shortName evidence="12">EF-4</shortName>
        <ecNumber evidence="11 12">3.6.5.n1</ecNumber>
    </recommendedName>
    <alternativeName>
        <fullName evidence="12">Ribosomal back-translocase LepA</fullName>
    </alternativeName>
</protein>
<accession>A0A0G1XPS5</accession>
<dbReference type="AlphaFoldDB" id="A0A0G1XPS5"/>
<evidence type="ECO:0000256" key="1">
    <source>
        <dbReference type="ARBA" id="ARBA00005454"/>
    </source>
</evidence>
<dbReference type="SMART" id="SM00838">
    <property type="entry name" value="EFG_C"/>
    <property type="match status" value="1"/>
</dbReference>
<evidence type="ECO:0000313" key="15">
    <source>
        <dbReference type="Proteomes" id="UP000034711"/>
    </source>
</evidence>
<evidence type="ECO:0000256" key="8">
    <source>
        <dbReference type="ARBA" id="ARBA00050293"/>
    </source>
</evidence>
<dbReference type="InterPro" id="IPR035654">
    <property type="entry name" value="LepA_IV"/>
</dbReference>
<reference evidence="14 15" key="1">
    <citation type="journal article" date="2015" name="Nature">
        <title>rRNA introns, odd ribosomes, and small enigmatic genomes across a large radiation of phyla.</title>
        <authorList>
            <person name="Brown C.T."/>
            <person name="Hug L.A."/>
            <person name="Thomas B.C."/>
            <person name="Sharon I."/>
            <person name="Castelle C.J."/>
            <person name="Singh A."/>
            <person name="Wilkins M.J."/>
            <person name="Williams K.H."/>
            <person name="Banfield J.F."/>
        </authorList>
    </citation>
    <scope>NUCLEOTIDE SEQUENCE [LARGE SCALE GENOMIC DNA]</scope>
</reference>
<dbReference type="CDD" id="cd01890">
    <property type="entry name" value="LepA"/>
    <property type="match status" value="1"/>
</dbReference>
<dbReference type="FunFam" id="2.40.30.10:FF:000015">
    <property type="entry name" value="Translation factor GUF1, mitochondrial"/>
    <property type="match status" value="1"/>
</dbReference>
<evidence type="ECO:0000256" key="9">
    <source>
        <dbReference type="ARBA" id="ARBA00057626"/>
    </source>
</evidence>
<dbReference type="InterPro" id="IPR005225">
    <property type="entry name" value="Small_GTP-bd"/>
</dbReference>
<dbReference type="Gene3D" id="2.40.30.10">
    <property type="entry name" value="Translation factors"/>
    <property type="match status" value="1"/>
</dbReference>
<organism evidence="14 15">
    <name type="scientific">Candidatus Uhrbacteria bacterium GW2011_GWA2_53_10</name>
    <dbReference type="NCBI Taxonomy" id="1618980"/>
    <lineage>
        <taxon>Bacteria</taxon>
        <taxon>Candidatus Uhriibacteriota</taxon>
    </lineage>
</organism>
<dbReference type="SUPFAM" id="SSF54980">
    <property type="entry name" value="EF-G C-terminal domain-like"/>
    <property type="match status" value="2"/>
</dbReference>
<dbReference type="GO" id="GO:0045727">
    <property type="term" value="P:positive regulation of translation"/>
    <property type="evidence" value="ECO:0007669"/>
    <property type="project" value="UniProtKB-UniRule"/>
</dbReference>
<dbReference type="GO" id="GO:0003924">
    <property type="term" value="F:GTPase activity"/>
    <property type="evidence" value="ECO:0007669"/>
    <property type="project" value="UniProtKB-UniRule"/>
</dbReference>
<evidence type="ECO:0000259" key="13">
    <source>
        <dbReference type="PROSITE" id="PS51722"/>
    </source>
</evidence>
<sequence length="599" mass="66323">MNDPKHIRNFCIIAHIDHGKSTLADRLLEITGTVDKRKMKDQILDSMDLEREKGITIKLAPARMAYKDHTLNLIDTPGHVDFTYEVSRSLAAVEGAVLLVDATQGVQAQTIGNLYLALGENLTIIPVLNKIDLPAADVPRRTEELVKLLGCDPAEILLVSGKTGQGVPELLDAIITRIPPPKDTNNVSARALIFDSAYDDYRGVVAYVRVMDGALKKGDKVKMMATKADGELLDLGALAPGAQKFVSLPKLENGQIGYVVTGLKDIQACRVGDTLTLRDAAAIESLAGYKTVKPMVYAGVFPKEGSDFHRLREAMERLKLNDAALSFEPEHSPALGYGFRCGLLGMLHLEIVKERLQREFNLELVVTVPSVAYHVKKTDGHELVIKSPLELPDVTHIESILEPWVKVDIVMPTDYLGGVMQLVVERRGFYKTTEYLSAAQAILHYEMPLSMVIVDFYDKLKSVTSGYGSLNYEMVDYRTADVVRLDILVAEEPVEAFASLVYRDEAERVGRRMVQTLKTSIPPQWFVIKLQAAIGGKIVAAERITALRKDVTAKLYGGDVTRKRKLLEKQKKGKAKMAEFGKGKVQIPSEAYLNVLKRE</sequence>
<dbReference type="InterPro" id="IPR035647">
    <property type="entry name" value="EFG_III/V"/>
</dbReference>
<proteinExistence type="inferred from homology"/>
<dbReference type="Gene3D" id="3.30.70.870">
    <property type="entry name" value="Elongation Factor G (Translational Gtpase), domain 3"/>
    <property type="match status" value="1"/>
</dbReference>
<keyword evidence="14" id="KW-0251">Elongation factor</keyword>
<evidence type="ECO:0000256" key="7">
    <source>
        <dbReference type="ARBA" id="ARBA00023136"/>
    </source>
</evidence>
<comment type="similarity">
    <text evidence="10">Belongs to the GTP-binding elongation factor family. LepA subfamily.</text>
</comment>
<evidence type="ECO:0000256" key="11">
    <source>
        <dbReference type="ARBA" id="ARBA00066744"/>
    </source>
</evidence>
<dbReference type="InterPro" id="IPR000640">
    <property type="entry name" value="EFG_V-like"/>
</dbReference>
<keyword evidence="6 12" id="KW-0342">GTP-binding</keyword>
<dbReference type="Gene3D" id="3.40.50.300">
    <property type="entry name" value="P-loop containing nucleotide triphosphate hydrolases"/>
    <property type="match status" value="1"/>
</dbReference>
<dbReference type="InterPro" id="IPR004161">
    <property type="entry name" value="EFTu-like_2"/>
</dbReference>
<feature type="domain" description="Tr-type G" evidence="13">
    <location>
        <begin position="5"/>
        <end position="182"/>
    </location>
</feature>
<dbReference type="GO" id="GO:0043022">
    <property type="term" value="F:ribosome binding"/>
    <property type="evidence" value="ECO:0007669"/>
    <property type="project" value="UniProtKB-UniRule"/>
</dbReference>
<feature type="binding site" evidence="12">
    <location>
        <begin position="129"/>
        <end position="132"/>
    </location>
    <ligand>
        <name>GTP</name>
        <dbReference type="ChEBI" id="CHEBI:37565"/>
    </ligand>
</feature>
<evidence type="ECO:0000313" key="14">
    <source>
        <dbReference type="EMBL" id="KKW32880.1"/>
    </source>
</evidence>
<comment type="subcellular location">
    <subcellularLocation>
        <location evidence="12">Cell membrane</location>
        <topology evidence="12">Peripheral membrane protein</topology>
        <orientation evidence="12">Cytoplasmic side</orientation>
    </subcellularLocation>
</comment>
<dbReference type="PRINTS" id="PR00315">
    <property type="entry name" value="ELONGATNFCT"/>
</dbReference>
<dbReference type="CDD" id="cd03709">
    <property type="entry name" value="lepA_C"/>
    <property type="match status" value="1"/>
</dbReference>
<dbReference type="GO" id="GO:0003746">
    <property type="term" value="F:translation elongation factor activity"/>
    <property type="evidence" value="ECO:0007669"/>
    <property type="project" value="UniProtKB-UniRule"/>
</dbReference>
<dbReference type="PANTHER" id="PTHR43512">
    <property type="entry name" value="TRANSLATION FACTOR GUF1-RELATED"/>
    <property type="match status" value="1"/>
</dbReference>
<dbReference type="GO" id="GO:0005886">
    <property type="term" value="C:plasma membrane"/>
    <property type="evidence" value="ECO:0007669"/>
    <property type="project" value="UniProtKB-SubCell"/>
</dbReference>